<dbReference type="GO" id="GO:0005929">
    <property type="term" value="C:cilium"/>
    <property type="evidence" value="ECO:0007669"/>
    <property type="project" value="UniProtKB-SubCell"/>
</dbReference>
<dbReference type="Pfam" id="PF21038">
    <property type="entry name" value="CEP104_N"/>
    <property type="match status" value="1"/>
</dbReference>
<dbReference type="InterPro" id="IPR034085">
    <property type="entry name" value="TOG"/>
</dbReference>
<evidence type="ECO:0000256" key="8">
    <source>
        <dbReference type="ARBA" id="ARBA00023273"/>
    </source>
</evidence>
<dbReference type="GO" id="GO:0000922">
    <property type="term" value="C:spindle pole"/>
    <property type="evidence" value="ECO:0007669"/>
    <property type="project" value="UniProtKB-SubCell"/>
</dbReference>
<dbReference type="InterPro" id="IPR052607">
    <property type="entry name" value="CEP104-like"/>
</dbReference>
<evidence type="ECO:0000259" key="13">
    <source>
        <dbReference type="SMART" id="SM01349"/>
    </source>
</evidence>
<dbReference type="Gene3D" id="1.25.10.10">
    <property type="entry name" value="Leucine-rich Repeat Variant"/>
    <property type="match status" value="1"/>
</dbReference>
<dbReference type="InterPro" id="IPR016024">
    <property type="entry name" value="ARM-type_fold"/>
</dbReference>
<accession>A0A6P5A2I1</accession>
<keyword evidence="4" id="KW-0963">Cytoplasm</keyword>
<dbReference type="InterPro" id="IPR011989">
    <property type="entry name" value="ARM-like"/>
</dbReference>
<evidence type="ECO:0000256" key="6">
    <source>
        <dbReference type="ARBA" id="ARBA00023054"/>
    </source>
</evidence>
<evidence type="ECO:0000313" key="14">
    <source>
        <dbReference type="Proteomes" id="UP000515135"/>
    </source>
</evidence>
<dbReference type="PANTHER" id="PTHR13371:SF0">
    <property type="entry name" value="CENTROSOMAL PROTEIN OF 104 KDA"/>
    <property type="match status" value="1"/>
</dbReference>
<evidence type="ECO:0000256" key="1">
    <source>
        <dbReference type="ARBA" id="ARBA00004114"/>
    </source>
</evidence>
<evidence type="ECO:0000256" key="3">
    <source>
        <dbReference type="ARBA" id="ARBA00004647"/>
    </source>
</evidence>
<dbReference type="Proteomes" id="UP000515135">
    <property type="component" value="Unplaced"/>
</dbReference>
<dbReference type="SMART" id="SM01349">
    <property type="entry name" value="TOG"/>
    <property type="match status" value="1"/>
</dbReference>
<dbReference type="GeneID" id="109479836"/>
<sequence>MPTKVPFKVIQASSQDEGFSSKELETHAPTVNGWVTSRFCLYPQELVLKLNERVRIRKLQLLSHQYLIATKVEFFVGEGNRDSLGALHGNNFSRLGYVSLSDNEKTGYRARELKSVHVDCYGQFIKIILHKNYINRFNLFNQVGLVAINIIGENKDPHVQEKPLPTKKISFSELQPVSSEYTDPAMWGLVNRPDYISPMDDLAFDMYQDPEVAQIIRKLDAKKAEAVRQERYDHAKKLKQAVVDLQKVGERLGKYEVEKRRAVENEDYDLAKMKKVQMEEYRLKVYQQLELHNLLDNKPTRPRNEPPPPQPRPPPREPDPPPPQPRTPPPPAQDQSPRNRENPAPNQSGEGLQEPVTQQSYEERPIPTLRKQPAAAAPDPEPDFYATAAEPEDTQISPREEEPEPMSEKNMREASAVIDVYGLPLVAGAYSKNWAHREDALLKVYKEMTEMGADTPRDQCKSKLRAAIFLVQRSIKDKVFAVFSASLKLLKMILEDYIPKHKLGKADITYCVDKTMPNLLAKTGDSAARQRVAALNYIQDMAQFKDVKPTHLVPHHATQAFKLTIPARLALSRVELVERLLKDLGLEKNSGLTVDSVMKFVVPALDHTAGEVRDAAVRVILDLYKAVGTPVRDYLPPDDQATRKKPLYKNIFDSFDRIDGKPTEAELKAQKQAAEKKKQEEIEQLQAQIAQLKDLQANIGKEDEEGGPSKGQLDLSRQSTTLSNTNSKVPLGDINIQINVVQKDEGKEEQKIKPPTTHSKHRPPPREKSTLNAPSEAGDDVSSLMEKMASIASSRRGSYLEEDSMCIFCGERNESFTEEGLDLHYWKSCPMLRRCQHCKQVVEIAGLTEHLLTECDQSDNFQQCPRCTEAIPKEEYDEHNRLKQCVVAKPEKVANHCPLCHQNIPPGEEGWKTHLMGKDGCKNNPRRLQALEKKGGRAGAGIKGKAAAKSRQQAGSRVGVRGGKVGGKTPRGK</sequence>
<evidence type="ECO:0000256" key="10">
    <source>
        <dbReference type="ARBA" id="ARBA00065345"/>
    </source>
</evidence>
<feature type="compositionally biased region" description="Basic and acidic residues" evidence="12">
    <location>
        <begin position="742"/>
        <end position="752"/>
    </location>
</feature>
<keyword evidence="5" id="KW-0677">Repeat</keyword>
<dbReference type="Pfam" id="PF21040">
    <property type="entry name" value="CEP104-like_TOG"/>
    <property type="match status" value="1"/>
</dbReference>
<dbReference type="OrthoDB" id="66599at2759"/>
<proteinExistence type="predicted"/>
<evidence type="ECO:0000256" key="7">
    <source>
        <dbReference type="ARBA" id="ARBA00023212"/>
    </source>
</evidence>
<dbReference type="InterPro" id="IPR048739">
    <property type="entry name" value="CEP104_N"/>
</dbReference>
<feature type="compositionally biased region" description="Pro residues" evidence="12">
    <location>
        <begin position="320"/>
        <end position="332"/>
    </location>
</feature>
<keyword evidence="8" id="KW-0966">Cell projection</keyword>
<evidence type="ECO:0000256" key="9">
    <source>
        <dbReference type="ARBA" id="ARBA00059645"/>
    </source>
</evidence>
<keyword evidence="14" id="KW-1185">Reference proteome</keyword>
<feature type="region of interest" description="Disordered" evidence="12">
    <location>
        <begin position="701"/>
        <end position="782"/>
    </location>
</feature>
<protein>
    <recommendedName>
        <fullName evidence="11">Centrosomal protein of 104 kDa</fullName>
    </recommendedName>
</protein>
<reference evidence="15" key="1">
    <citation type="submission" date="2025-08" db="UniProtKB">
        <authorList>
            <consortium name="RefSeq"/>
        </authorList>
    </citation>
    <scope>IDENTIFICATION</scope>
    <source>
        <tissue evidence="15">Gonad</tissue>
    </source>
</reference>
<comment type="subunit">
    <text evidence="10">Interacts with CCP110 and CEP97. Interacts with ARMC9, TOGARAM1, CCDC66 and CSPP1.</text>
</comment>
<evidence type="ECO:0000313" key="15">
    <source>
        <dbReference type="RefSeq" id="XP_019637407.1"/>
    </source>
</evidence>
<organism evidence="14 15">
    <name type="scientific">Branchiostoma belcheri</name>
    <name type="common">Amphioxus</name>
    <dbReference type="NCBI Taxonomy" id="7741"/>
    <lineage>
        <taxon>Eukaryota</taxon>
        <taxon>Metazoa</taxon>
        <taxon>Chordata</taxon>
        <taxon>Cephalochordata</taxon>
        <taxon>Leptocardii</taxon>
        <taxon>Amphioxiformes</taxon>
        <taxon>Branchiostomatidae</taxon>
        <taxon>Branchiostoma</taxon>
    </lineage>
</organism>
<dbReference type="Pfam" id="PF21039">
    <property type="entry name" value="CEP104_ZnF"/>
    <property type="match status" value="1"/>
</dbReference>
<keyword evidence="7" id="KW-0206">Cytoskeleton</keyword>
<evidence type="ECO:0000256" key="11">
    <source>
        <dbReference type="ARBA" id="ARBA00068547"/>
    </source>
</evidence>
<dbReference type="InterPro" id="IPR048738">
    <property type="entry name" value="CEP104_Znf"/>
</dbReference>
<comment type="function">
    <text evidence="9">Required for ciliogenesis and for structural integrity at the ciliary tip.</text>
</comment>
<dbReference type="PANTHER" id="PTHR13371">
    <property type="entry name" value="GLYCINE-, GLUTAMATE-, THIENYLCYCLOHEXYLPIPERIDINE-BINDING PROTEIN"/>
    <property type="match status" value="1"/>
</dbReference>
<dbReference type="KEGG" id="bbel:109479836"/>
<dbReference type="FunFam" id="1.25.10.10:FF:000200">
    <property type="entry name" value="Centrosomal protein of 104 kDa"/>
    <property type="match status" value="1"/>
</dbReference>
<gene>
    <name evidence="15" type="primary">LOC109479836</name>
</gene>
<feature type="region of interest" description="Disordered" evidence="12">
    <location>
        <begin position="293"/>
        <end position="410"/>
    </location>
</feature>
<evidence type="ECO:0000256" key="12">
    <source>
        <dbReference type="SAM" id="MobiDB-lite"/>
    </source>
</evidence>
<feature type="region of interest" description="Disordered" evidence="12">
    <location>
        <begin position="930"/>
        <end position="973"/>
    </location>
</feature>
<feature type="compositionally biased region" description="Basic and acidic residues" evidence="12">
    <location>
        <begin position="293"/>
        <end position="304"/>
    </location>
</feature>
<feature type="compositionally biased region" description="Polar residues" evidence="12">
    <location>
        <begin position="344"/>
        <end position="360"/>
    </location>
</feature>
<evidence type="ECO:0000256" key="2">
    <source>
        <dbReference type="ARBA" id="ARBA00004138"/>
    </source>
</evidence>
<dbReference type="SUPFAM" id="SSF49785">
    <property type="entry name" value="Galactose-binding domain-like"/>
    <property type="match status" value="1"/>
</dbReference>
<dbReference type="SUPFAM" id="SSF48371">
    <property type="entry name" value="ARM repeat"/>
    <property type="match status" value="1"/>
</dbReference>
<dbReference type="RefSeq" id="XP_019637407.1">
    <property type="nucleotide sequence ID" value="XM_019781848.1"/>
</dbReference>
<evidence type="ECO:0000256" key="5">
    <source>
        <dbReference type="ARBA" id="ARBA00022737"/>
    </source>
</evidence>
<feature type="domain" description="TOG" evidence="13">
    <location>
        <begin position="410"/>
        <end position="664"/>
    </location>
</feature>
<evidence type="ECO:0000256" key="4">
    <source>
        <dbReference type="ARBA" id="ARBA00022490"/>
    </source>
</evidence>
<name>A0A6P5A2I1_BRABE</name>
<dbReference type="InterPro" id="IPR008979">
    <property type="entry name" value="Galactose-bd-like_sf"/>
</dbReference>
<comment type="subcellular location">
    <subcellularLocation>
        <location evidence="2">Cell projection</location>
        <location evidence="2">Cilium</location>
    </subcellularLocation>
    <subcellularLocation>
        <location evidence="1">Cytoplasm</location>
        <location evidence="1">Cytoskeleton</location>
        <location evidence="1">Microtubule organizing center</location>
        <location evidence="1">Centrosome</location>
        <location evidence="1">Centriole</location>
    </subcellularLocation>
    <subcellularLocation>
        <location evidence="3">Cytoplasm</location>
        <location evidence="3">Cytoskeleton</location>
        <location evidence="3">Spindle pole</location>
    </subcellularLocation>
</comment>
<keyword evidence="6" id="KW-0175">Coiled coil</keyword>
<dbReference type="AlphaFoldDB" id="A0A6P5A2I1"/>
<dbReference type="GO" id="GO:0005814">
    <property type="term" value="C:centriole"/>
    <property type="evidence" value="ECO:0007669"/>
    <property type="project" value="UniProtKB-SubCell"/>
</dbReference>
<feature type="compositionally biased region" description="Polar residues" evidence="12">
    <location>
        <begin position="715"/>
        <end position="728"/>
    </location>
</feature>
<feature type="compositionally biased region" description="Low complexity" evidence="12">
    <location>
        <begin position="943"/>
        <end position="959"/>
    </location>
</feature>